<dbReference type="PATRIC" id="fig|700597.3.peg.1818"/>
<gene>
    <name evidence="2" type="ORF">SZN_09326</name>
</gene>
<feature type="compositionally biased region" description="Basic residues" evidence="1">
    <location>
        <begin position="254"/>
        <end position="263"/>
    </location>
</feature>
<keyword evidence="3" id="KW-1185">Reference proteome</keyword>
<evidence type="ECO:0000313" key="2">
    <source>
        <dbReference type="EMBL" id="EGX60112.1"/>
    </source>
</evidence>
<reference evidence="2 3" key="1">
    <citation type="submission" date="2011-08" db="EMBL/GenBank/DDBJ databases">
        <authorList>
            <person name="Lin Y."/>
            <person name="Hao X."/>
            <person name="Johnstone L."/>
            <person name="Miller S.J."/>
            <person name="Wei G."/>
            <person name="Rensing C."/>
        </authorList>
    </citation>
    <scope>NUCLEOTIDE SEQUENCE [LARGE SCALE GENOMIC DNA]</scope>
    <source>
        <strain evidence="2 3">K42</strain>
    </source>
</reference>
<comment type="caution">
    <text evidence="2">The sequence shown here is derived from an EMBL/GenBank/DDBJ whole genome shotgun (WGS) entry which is preliminary data.</text>
</comment>
<dbReference type="RefSeq" id="WP_007493618.1">
    <property type="nucleotide sequence ID" value="NZ_AGBF01000019.1"/>
</dbReference>
<sequence length="263" mass="28122">MNAPTTQQWLRTALHRIRTGSARRTLYLATWTVHRGRRAWHRTADWLAQGSGTGWLLRLAVLLAAAAVLRKAGTALACSLYTRIEGGGAPWIPAGAAAWWIVSAYRAGRDGWTPKRPAIPTPAEAGPHQEQEQDAAAQEQPAPAAEQPAAPALRPVALVAAVRDIGTPHAQLKPLAEHLGVSTDAVRDTAAALGWPVKDVRQTGRSASAGLRWDECPSPALADPSPSVVAAGQPTDDNDDDSAWTAVPDDHNPVRTHVRWHTP</sequence>
<dbReference type="Proteomes" id="UP000004217">
    <property type="component" value="Unassembled WGS sequence"/>
</dbReference>
<protein>
    <submittedName>
        <fullName evidence="2">Uncharacterized protein</fullName>
    </submittedName>
</protein>
<name>G2G8P7_9ACTN</name>
<accession>G2G8P7</accession>
<dbReference type="OrthoDB" id="4235847at2"/>
<evidence type="ECO:0000256" key="1">
    <source>
        <dbReference type="SAM" id="MobiDB-lite"/>
    </source>
</evidence>
<evidence type="ECO:0000313" key="3">
    <source>
        <dbReference type="Proteomes" id="UP000004217"/>
    </source>
</evidence>
<proteinExistence type="predicted"/>
<dbReference type="EMBL" id="AGBF01000019">
    <property type="protein sequence ID" value="EGX60112.1"/>
    <property type="molecule type" value="Genomic_DNA"/>
</dbReference>
<feature type="compositionally biased region" description="Low complexity" evidence="1">
    <location>
        <begin position="134"/>
        <end position="150"/>
    </location>
</feature>
<feature type="region of interest" description="Disordered" evidence="1">
    <location>
        <begin position="204"/>
        <end position="263"/>
    </location>
</feature>
<organism evidence="2 3">
    <name type="scientific">Streptomyces zinciresistens K42</name>
    <dbReference type="NCBI Taxonomy" id="700597"/>
    <lineage>
        <taxon>Bacteria</taxon>
        <taxon>Bacillati</taxon>
        <taxon>Actinomycetota</taxon>
        <taxon>Actinomycetes</taxon>
        <taxon>Kitasatosporales</taxon>
        <taxon>Streptomycetaceae</taxon>
        <taxon>Streptomyces</taxon>
    </lineage>
</organism>
<dbReference type="AlphaFoldDB" id="G2G8P7"/>
<feature type="region of interest" description="Disordered" evidence="1">
    <location>
        <begin position="112"/>
        <end position="150"/>
    </location>
</feature>